<keyword evidence="6 13" id="KW-0812">Transmembrane</keyword>
<keyword evidence="11" id="KW-0482">Metalloprotease</keyword>
<evidence type="ECO:0000259" key="14">
    <source>
        <dbReference type="Pfam" id="PF02163"/>
    </source>
</evidence>
<evidence type="ECO:0000313" key="15">
    <source>
        <dbReference type="EMBL" id="GAF27148.1"/>
    </source>
</evidence>
<name>A0A0S6UI29_NEOTH</name>
<dbReference type="InterPro" id="IPR008915">
    <property type="entry name" value="Peptidase_M50"/>
</dbReference>
<keyword evidence="4" id="KW-1003">Cell membrane</keyword>
<organism evidence="15">
    <name type="scientific">Moorella thermoacetica Y72</name>
    <dbReference type="NCBI Taxonomy" id="1325331"/>
    <lineage>
        <taxon>Bacteria</taxon>
        <taxon>Bacillati</taxon>
        <taxon>Bacillota</taxon>
        <taxon>Clostridia</taxon>
        <taxon>Neomoorellales</taxon>
        <taxon>Neomoorellaceae</taxon>
        <taxon>Neomoorella</taxon>
    </lineage>
</organism>
<evidence type="ECO:0000256" key="1">
    <source>
        <dbReference type="ARBA" id="ARBA00001947"/>
    </source>
</evidence>
<dbReference type="InterPro" id="IPR052348">
    <property type="entry name" value="Metallopeptidase_M50B"/>
</dbReference>
<reference evidence="15" key="1">
    <citation type="journal article" date="2014" name="Gene">
        <title>Genome-guided analysis of transformation efficiency and carbon dioxide assimilation by Moorella thermoacetica Y72.</title>
        <authorList>
            <person name="Tsukahara K."/>
            <person name="Kita A."/>
            <person name="Nakashimada Y."/>
            <person name="Hoshino T."/>
            <person name="Murakami K."/>
        </authorList>
    </citation>
    <scope>NUCLEOTIDE SEQUENCE [LARGE SCALE GENOMIC DNA]</scope>
    <source>
        <strain evidence="15">Y72</strain>
    </source>
</reference>
<dbReference type="GO" id="GO:0005886">
    <property type="term" value="C:plasma membrane"/>
    <property type="evidence" value="ECO:0007669"/>
    <property type="project" value="UniProtKB-SubCell"/>
</dbReference>
<dbReference type="InterPro" id="IPR044537">
    <property type="entry name" value="Rip2-like"/>
</dbReference>
<evidence type="ECO:0000256" key="2">
    <source>
        <dbReference type="ARBA" id="ARBA00004651"/>
    </source>
</evidence>
<feature type="transmembrane region" description="Helical" evidence="13">
    <location>
        <begin position="187"/>
        <end position="208"/>
    </location>
</feature>
<dbReference type="GO" id="GO:0008237">
    <property type="term" value="F:metallopeptidase activity"/>
    <property type="evidence" value="ECO:0007669"/>
    <property type="project" value="UniProtKB-KW"/>
</dbReference>
<comment type="cofactor">
    <cofactor evidence="1">
        <name>Zn(2+)</name>
        <dbReference type="ChEBI" id="CHEBI:29105"/>
    </cofactor>
</comment>
<evidence type="ECO:0000256" key="11">
    <source>
        <dbReference type="ARBA" id="ARBA00023049"/>
    </source>
</evidence>
<evidence type="ECO:0000256" key="7">
    <source>
        <dbReference type="ARBA" id="ARBA00022723"/>
    </source>
</evidence>
<evidence type="ECO:0000256" key="5">
    <source>
        <dbReference type="ARBA" id="ARBA00022670"/>
    </source>
</evidence>
<keyword evidence="12 13" id="KW-0472">Membrane</keyword>
<evidence type="ECO:0000256" key="3">
    <source>
        <dbReference type="ARBA" id="ARBA00007931"/>
    </source>
</evidence>
<keyword evidence="7" id="KW-0479">Metal-binding</keyword>
<dbReference type="PANTHER" id="PTHR35864:SF1">
    <property type="entry name" value="ZINC METALLOPROTEASE YWHC-RELATED"/>
    <property type="match status" value="1"/>
</dbReference>
<comment type="subcellular location">
    <subcellularLocation>
        <location evidence="2">Cell membrane</location>
        <topology evidence="2">Multi-pass membrane protein</topology>
    </subcellularLocation>
</comment>
<keyword evidence="5 15" id="KW-0645">Protease</keyword>
<dbReference type="Pfam" id="PF02163">
    <property type="entry name" value="Peptidase_M50"/>
    <property type="match status" value="1"/>
</dbReference>
<dbReference type="EMBL" id="DF238840">
    <property type="protein sequence ID" value="GAF27148.1"/>
    <property type="molecule type" value="Genomic_DNA"/>
</dbReference>
<dbReference type="AlphaFoldDB" id="A0A0S6UI29"/>
<protein>
    <submittedName>
        <fullName evidence="15">Zn-dependent proteases</fullName>
    </submittedName>
</protein>
<keyword evidence="8" id="KW-0378">Hydrolase</keyword>
<evidence type="ECO:0000256" key="10">
    <source>
        <dbReference type="ARBA" id="ARBA00022989"/>
    </source>
</evidence>
<evidence type="ECO:0000256" key="13">
    <source>
        <dbReference type="SAM" id="Phobius"/>
    </source>
</evidence>
<keyword evidence="9" id="KW-0862">Zinc</keyword>
<comment type="similarity">
    <text evidence="3">Belongs to the peptidase M50B family.</text>
</comment>
<feature type="transmembrane region" description="Helical" evidence="13">
    <location>
        <begin position="148"/>
        <end position="167"/>
    </location>
</feature>
<dbReference type="CDD" id="cd06158">
    <property type="entry name" value="S2P-M50_like_1"/>
    <property type="match status" value="1"/>
</dbReference>
<accession>A0A0S6UI29</accession>
<feature type="domain" description="Peptidase M50" evidence="14">
    <location>
        <begin position="145"/>
        <end position="181"/>
    </location>
</feature>
<dbReference type="GO" id="GO:0046872">
    <property type="term" value="F:metal ion binding"/>
    <property type="evidence" value="ECO:0007669"/>
    <property type="project" value="UniProtKB-KW"/>
</dbReference>
<dbReference type="Proteomes" id="UP000063718">
    <property type="component" value="Unassembled WGS sequence"/>
</dbReference>
<evidence type="ECO:0000256" key="6">
    <source>
        <dbReference type="ARBA" id="ARBA00022692"/>
    </source>
</evidence>
<gene>
    <name evidence="15" type="ORF">MTY_2489</name>
</gene>
<feature type="transmembrane region" description="Helical" evidence="13">
    <location>
        <begin position="112"/>
        <end position="136"/>
    </location>
</feature>
<proteinExistence type="inferred from homology"/>
<keyword evidence="10 13" id="KW-1133">Transmembrane helix</keyword>
<dbReference type="PANTHER" id="PTHR35864">
    <property type="entry name" value="ZINC METALLOPROTEASE MJ0611-RELATED"/>
    <property type="match status" value="1"/>
</dbReference>
<evidence type="ECO:0000256" key="12">
    <source>
        <dbReference type="ARBA" id="ARBA00023136"/>
    </source>
</evidence>
<evidence type="ECO:0000256" key="9">
    <source>
        <dbReference type="ARBA" id="ARBA00022833"/>
    </source>
</evidence>
<sequence length="232" mass="24858">MPWPRPGGASCRAGPYLVGKESAMHLQSLSQLILGIPAILMALTFHEYAHGKAAYFLGDPTARNQGRLTLNPLAHLDPLGTLLLIVAGFGWAKPVQINPFYFQIDRRKGMMLVGLAGPLMNLVLAYLAAVLLHLFLRLDLGGIWIQTFLNLLVGYNVVLAVFNLIPIPPLDGSRVLAGILPPEGGAAVYRLESYGTLILLLLIATGIIGRILGPLVNLVLNLIIAASGLAFV</sequence>
<evidence type="ECO:0000256" key="4">
    <source>
        <dbReference type="ARBA" id="ARBA00022475"/>
    </source>
</evidence>
<feature type="transmembrane region" description="Helical" evidence="13">
    <location>
        <begin position="29"/>
        <end position="49"/>
    </location>
</feature>
<dbReference type="GO" id="GO:0006508">
    <property type="term" value="P:proteolysis"/>
    <property type="evidence" value="ECO:0007669"/>
    <property type="project" value="UniProtKB-KW"/>
</dbReference>
<evidence type="ECO:0000256" key="8">
    <source>
        <dbReference type="ARBA" id="ARBA00022801"/>
    </source>
</evidence>